<accession>Q82VU4</accession>
<dbReference type="GO" id="GO:0016787">
    <property type="term" value="F:hydrolase activity"/>
    <property type="evidence" value="ECO:0007669"/>
    <property type="project" value="UniProtKB-KW"/>
</dbReference>
<dbReference type="PANTHER" id="PTHR11851">
    <property type="entry name" value="METALLOPROTEASE"/>
    <property type="match status" value="1"/>
</dbReference>
<feature type="domain" description="Peptidase M16 N-terminal" evidence="1">
    <location>
        <begin position="49"/>
        <end position="178"/>
    </location>
</feature>
<keyword evidence="4" id="KW-1185">Reference proteome</keyword>
<dbReference type="HOGENOM" id="CLU_009902_6_0_4"/>
<dbReference type="EC" id="3.4.99.-" evidence="3"/>
<organism evidence="3 4">
    <name type="scientific">Nitrosomonas europaea (strain ATCC 19718 / CIP 103999 / KCTC 2705 / NBRC 14298)</name>
    <dbReference type="NCBI Taxonomy" id="228410"/>
    <lineage>
        <taxon>Bacteria</taxon>
        <taxon>Pseudomonadati</taxon>
        <taxon>Pseudomonadota</taxon>
        <taxon>Betaproteobacteria</taxon>
        <taxon>Nitrosomonadales</taxon>
        <taxon>Nitrosomonadaceae</taxon>
        <taxon>Nitrosomonas</taxon>
    </lineage>
</organism>
<sequence>MRFLQFLIMFWVGLYAQWALAFLPIQHWQTANGAQVYFVENHDLPILDLSIEFPAGSSTDTAETSGRAGLVQRLMSMGAGDLSEDRIAETLADVGARLGGTFDLDRAGLSLRTLSHQQERVRALDVLAQIVQRPEFLEKILERERARIIAALKEADTKPEVIADRTLMKLLYGKHPYGLRESGEPDALAALRRQDLVDFYRAHYTAGNAIIAMIGDIKRDEAARIAEMLTRNLPTGKTYKTLPPVEKPVPIIQKIAHPATQSHIQIAYPGLSRKDPDYFPLLVGNYILGGGGFVSRLMNEIRETRGLAYSVYSTFAPYQEKGPFEIGLQTKKEQAEQALQLTQKTLRDFVEQGPTEEELQAARQNIVGGFPLRIDSNQKILGYLGVIGFYDLPLTYLEDYVKAVEKVTVAQIRDAFKRRIDPAGMVTVVVGAAD</sequence>
<dbReference type="Pfam" id="PF00675">
    <property type="entry name" value="Peptidase_M16"/>
    <property type="match status" value="1"/>
</dbReference>
<dbReference type="DNASU" id="1081912"/>
<feature type="domain" description="Peptidase M16 C-terminal" evidence="2">
    <location>
        <begin position="191"/>
        <end position="365"/>
    </location>
</feature>
<protein>
    <submittedName>
        <fullName evidence="3">Insulinase family (Peptidase family M16)</fullName>
        <ecNumber evidence="3">3.4.99.-</ecNumber>
    </submittedName>
</protein>
<name>Q82VU4_NITEU</name>
<dbReference type="PhylomeDB" id="Q82VU4"/>
<dbReference type="GO" id="GO:0046872">
    <property type="term" value="F:metal ion binding"/>
    <property type="evidence" value="ECO:0007669"/>
    <property type="project" value="InterPro"/>
</dbReference>
<dbReference type="SUPFAM" id="SSF63411">
    <property type="entry name" value="LuxS/MPP-like metallohydrolase"/>
    <property type="match status" value="2"/>
</dbReference>
<dbReference type="PANTHER" id="PTHR11851:SF224">
    <property type="entry name" value="PROCESSING PROTEASE"/>
    <property type="match status" value="1"/>
</dbReference>
<dbReference type="Proteomes" id="UP000001416">
    <property type="component" value="Chromosome"/>
</dbReference>
<keyword evidence="3" id="KW-0378">Hydrolase</keyword>
<dbReference type="STRING" id="228410.NE0970"/>
<dbReference type="RefSeq" id="WP_011111579.1">
    <property type="nucleotide sequence ID" value="NC_004757.1"/>
</dbReference>
<evidence type="ECO:0000259" key="2">
    <source>
        <dbReference type="Pfam" id="PF05193"/>
    </source>
</evidence>
<dbReference type="InterPro" id="IPR007863">
    <property type="entry name" value="Peptidase_M16_C"/>
</dbReference>
<dbReference type="InterPro" id="IPR011765">
    <property type="entry name" value="Pept_M16_N"/>
</dbReference>
<dbReference type="GeneID" id="87104161"/>
<dbReference type="KEGG" id="neu:NE0970"/>
<proteinExistence type="predicted"/>
<evidence type="ECO:0000259" key="1">
    <source>
        <dbReference type="Pfam" id="PF00675"/>
    </source>
</evidence>
<dbReference type="eggNOG" id="COG0612">
    <property type="taxonomic scope" value="Bacteria"/>
</dbReference>
<evidence type="ECO:0000313" key="4">
    <source>
        <dbReference type="Proteomes" id="UP000001416"/>
    </source>
</evidence>
<gene>
    <name evidence="3" type="ordered locus">NE0970</name>
</gene>
<dbReference type="EMBL" id="AL954747">
    <property type="protein sequence ID" value="CAD84881.1"/>
    <property type="molecule type" value="Genomic_DNA"/>
</dbReference>
<dbReference type="Gene3D" id="3.30.830.10">
    <property type="entry name" value="Metalloenzyme, LuxS/M16 peptidase-like"/>
    <property type="match status" value="2"/>
</dbReference>
<dbReference type="OrthoDB" id="9811314at2"/>
<dbReference type="AlphaFoldDB" id="Q82VU4"/>
<evidence type="ECO:0000313" key="3">
    <source>
        <dbReference type="EMBL" id="CAD84881.1"/>
    </source>
</evidence>
<dbReference type="InterPro" id="IPR011249">
    <property type="entry name" value="Metalloenz_LuxS/M16"/>
</dbReference>
<dbReference type="InterPro" id="IPR050361">
    <property type="entry name" value="MPP/UQCRC_Complex"/>
</dbReference>
<reference evidence="3 4" key="1">
    <citation type="journal article" date="2003" name="J. Bacteriol.">
        <title>Complete genome sequence of the ammonia-oxidizing bacterium and obligate chemolithoautotroph Nitrosomonas europaea.</title>
        <authorList>
            <person name="Chain P."/>
            <person name="Lamerdin J."/>
            <person name="Larimer F."/>
            <person name="Regala W."/>
            <person name="Land M."/>
            <person name="Hauser L."/>
            <person name="Hooper A."/>
            <person name="Klotz M."/>
            <person name="Norton J."/>
            <person name="Sayavedra-Soto L."/>
            <person name="Arciero D."/>
            <person name="Hommes N."/>
            <person name="Whittaker M."/>
            <person name="Arp D."/>
        </authorList>
    </citation>
    <scope>NUCLEOTIDE SEQUENCE [LARGE SCALE GENOMIC DNA]</scope>
    <source>
        <strain evidence="4">ATCC 19718 / CIP 103999 / KCTC 2705 / NBRC 14298</strain>
    </source>
</reference>
<dbReference type="Pfam" id="PF05193">
    <property type="entry name" value="Peptidase_M16_C"/>
    <property type="match status" value="1"/>
</dbReference>